<feature type="non-terminal residue" evidence="2">
    <location>
        <position position="1"/>
    </location>
</feature>
<accession>X1STF7</accession>
<evidence type="ECO:0000256" key="1">
    <source>
        <dbReference type="SAM" id="MobiDB-lite"/>
    </source>
</evidence>
<dbReference type="EMBL" id="BARW01008261">
    <property type="protein sequence ID" value="GAI82416.1"/>
    <property type="molecule type" value="Genomic_DNA"/>
</dbReference>
<evidence type="ECO:0000313" key="2">
    <source>
        <dbReference type="EMBL" id="GAI82416.1"/>
    </source>
</evidence>
<proteinExistence type="predicted"/>
<dbReference type="AlphaFoldDB" id="X1STF7"/>
<sequence>QTTLPKLQIPEILEKEPREKTEFKIEEESSDLSLESQLQEIQNRLNEMQK</sequence>
<organism evidence="2">
    <name type="scientific">marine sediment metagenome</name>
    <dbReference type="NCBI Taxonomy" id="412755"/>
    <lineage>
        <taxon>unclassified sequences</taxon>
        <taxon>metagenomes</taxon>
        <taxon>ecological metagenomes</taxon>
    </lineage>
</organism>
<feature type="region of interest" description="Disordered" evidence="1">
    <location>
        <begin position="1"/>
        <end position="37"/>
    </location>
</feature>
<gene>
    <name evidence="2" type="ORF">S12H4_16991</name>
</gene>
<protein>
    <submittedName>
        <fullName evidence="2">Uncharacterized protein</fullName>
    </submittedName>
</protein>
<reference evidence="2" key="1">
    <citation type="journal article" date="2014" name="Front. Microbiol.">
        <title>High frequency of phylogenetically diverse reductive dehalogenase-homologous genes in deep subseafloor sedimentary metagenomes.</title>
        <authorList>
            <person name="Kawai M."/>
            <person name="Futagami T."/>
            <person name="Toyoda A."/>
            <person name="Takaki Y."/>
            <person name="Nishi S."/>
            <person name="Hori S."/>
            <person name="Arai W."/>
            <person name="Tsubouchi T."/>
            <person name="Morono Y."/>
            <person name="Uchiyama I."/>
            <person name="Ito T."/>
            <person name="Fujiyama A."/>
            <person name="Inagaki F."/>
            <person name="Takami H."/>
        </authorList>
    </citation>
    <scope>NUCLEOTIDE SEQUENCE</scope>
    <source>
        <strain evidence="2">Expedition CK06-06</strain>
    </source>
</reference>
<comment type="caution">
    <text evidence="2">The sequence shown here is derived from an EMBL/GenBank/DDBJ whole genome shotgun (WGS) entry which is preliminary data.</text>
</comment>
<name>X1STF7_9ZZZZ</name>
<feature type="compositionally biased region" description="Basic and acidic residues" evidence="1">
    <location>
        <begin position="12"/>
        <end position="27"/>
    </location>
</feature>